<gene>
    <name evidence="3" type="ORF">KXJ69_07450</name>
</gene>
<dbReference type="EMBL" id="JAHWDP010000003">
    <property type="protein sequence ID" value="MBW2937935.1"/>
    <property type="molecule type" value="Genomic_DNA"/>
</dbReference>
<feature type="domain" description="Secretion system C-terminal sorting" evidence="2">
    <location>
        <begin position="466"/>
        <end position="530"/>
    </location>
</feature>
<dbReference type="RefSeq" id="WP_219052376.1">
    <property type="nucleotide sequence ID" value="NZ_JAHWDP010000003.1"/>
</dbReference>
<keyword evidence="1" id="KW-0732">Signal</keyword>
<dbReference type="AlphaFoldDB" id="A0A9X1FP41"/>
<sequence>MKSLATYIFIILFCSNGISQNKLNFDAFKISVDSILKKQSKFQKQNRESNTLVFLADSIIDFYFDDFFKPCENQPTKSYYTYNINGNVATRETKNTPEPGCEVDAYNNRYTYSYNGNHPNNVTEYLIESFDFITNEWVNTNKYSYQYDTYNNQIEVISQQWNENTSSWENTSRLENTYNINLLLSSNRYSWDSDSNDWFWNRSETYQYNTNGNLLEYLYNSWDYTLNEWETLRKKVYEYDAYENVTMYAEYQKYTSENQYEWNRITITNSAYDTSNYLIEEIIYRDWNNNTQNWNTKKKYDYTNNANGSPTETQIYLWNEVTNNWDNESRRFTTYNTNSYILEEITQEWESNSWENLNRILFTYNSSNLWIEKLRETWNNEWENNIKETRVYNEFDNLLEYKYEYWSGTNWYVDYYTLLDYDEHQNLIQYIDSGIFHYNEVNIYYSEYDVELGISNHNINNAISIVPNPSNLFISILGLEKEASISIYDVSGKLLLKSANKNLINVSSFDQGIYIVKIASSDSVISKKFIKE</sequence>
<evidence type="ECO:0000259" key="2">
    <source>
        <dbReference type="Pfam" id="PF18962"/>
    </source>
</evidence>
<reference evidence="3" key="1">
    <citation type="submission" date="2021-07" db="EMBL/GenBank/DDBJ databases">
        <title>Aureisphaera sp. CAU 1614 isolated from sea sediment.</title>
        <authorList>
            <person name="Kim W."/>
        </authorList>
    </citation>
    <scope>NUCLEOTIDE SEQUENCE</scope>
    <source>
        <strain evidence="3">CAU 1614</strain>
    </source>
</reference>
<dbReference type="InterPro" id="IPR026444">
    <property type="entry name" value="Secre_tail"/>
</dbReference>
<evidence type="ECO:0000313" key="3">
    <source>
        <dbReference type="EMBL" id="MBW2937935.1"/>
    </source>
</evidence>
<evidence type="ECO:0000313" key="4">
    <source>
        <dbReference type="Proteomes" id="UP001138686"/>
    </source>
</evidence>
<evidence type="ECO:0000256" key="1">
    <source>
        <dbReference type="ARBA" id="ARBA00022729"/>
    </source>
</evidence>
<comment type="caution">
    <text evidence="3">The sequence shown here is derived from an EMBL/GenBank/DDBJ whole genome shotgun (WGS) entry which is preliminary data.</text>
</comment>
<dbReference type="Pfam" id="PF18962">
    <property type="entry name" value="Por_Secre_tail"/>
    <property type="match status" value="1"/>
</dbReference>
<proteinExistence type="predicted"/>
<accession>A0A9X1FP41</accession>
<protein>
    <submittedName>
        <fullName evidence="3">T9SS type A sorting domain-containing protein</fullName>
    </submittedName>
</protein>
<dbReference type="Proteomes" id="UP001138686">
    <property type="component" value="Unassembled WGS sequence"/>
</dbReference>
<dbReference type="NCBIfam" id="TIGR04183">
    <property type="entry name" value="Por_Secre_tail"/>
    <property type="match status" value="1"/>
</dbReference>
<name>A0A9X1FP41_9FLAO</name>
<keyword evidence="4" id="KW-1185">Reference proteome</keyword>
<organism evidence="3 4">
    <name type="scientific">Halomarinibacterium sedimenti</name>
    <dbReference type="NCBI Taxonomy" id="2857106"/>
    <lineage>
        <taxon>Bacteria</taxon>
        <taxon>Pseudomonadati</taxon>
        <taxon>Bacteroidota</taxon>
        <taxon>Flavobacteriia</taxon>
        <taxon>Flavobacteriales</taxon>
        <taxon>Flavobacteriaceae</taxon>
        <taxon>Halomarinibacterium</taxon>
    </lineage>
</organism>